<dbReference type="Pfam" id="PF01695">
    <property type="entry name" value="IstB_IS21"/>
    <property type="match status" value="1"/>
</dbReference>
<dbReference type="Proteomes" id="UP000222564">
    <property type="component" value="Unassembled WGS sequence"/>
</dbReference>
<organism evidence="2 3">
    <name type="scientific">Desulforamulus profundi</name>
    <dbReference type="NCBI Taxonomy" id="1383067"/>
    <lineage>
        <taxon>Bacteria</taxon>
        <taxon>Bacillati</taxon>
        <taxon>Bacillota</taxon>
        <taxon>Clostridia</taxon>
        <taxon>Eubacteriales</taxon>
        <taxon>Peptococcaceae</taxon>
        <taxon>Desulforamulus</taxon>
    </lineage>
</organism>
<name>A0A2C6MB00_9FIRM</name>
<dbReference type="InterPro" id="IPR027417">
    <property type="entry name" value="P-loop_NTPase"/>
</dbReference>
<dbReference type="SUPFAM" id="SSF52540">
    <property type="entry name" value="P-loop containing nucleoside triphosphate hydrolases"/>
    <property type="match status" value="1"/>
</dbReference>
<accession>A0A2C6MB00</accession>
<dbReference type="GO" id="GO:0006260">
    <property type="term" value="P:DNA replication"/>
    <property type="evidence" value="ECO:0007669"/>
    <property type="project" value="TreeGrafter"/>
</dbReference>
<evidence type="ECO:0000259" key="1">
    <source>
        <dbReference type="Pfam" id="PF01695"/>
    </source>
</evidence>
<keyword evidence="3" id="KW-1185">Reference proteome</keyword>
<proteinExistence type="predicted"/>
<sequence length="180" mass="20689">MTEEKQAKIAALAKRLKLPLVAGFSRHISKEADFSDNLLRLLEMEVLEKERRGMERRTKAAGFPVIRVLDTFEFDTKRLPKLNREQVWELVDCRYITEKRNLIAIGNSGTGKAYMSIALGLEAIRRGFIVRFKRASDLVNQMSEAQKERRLSQYLKALNNCHLLICDELGYSVVSRQTSV</sequence>
<dbReference type="GO" id="GO:0005524">
    <property type="term" value="F:ATP binding"/>
    <property type="evidence" value="ECO:0007669"/>
    <property type="project" value="InterPro"/>
</dbReference>
<protein>
    <recommendedName>
        <fullName evidence="1">IstB-like ATP-binding domain-containing protein</fullName>
    </recommendedName>
</protein>
<comment type="caution">
    <text evidence="2">The sequence shown here is derived from an EMBL/GenBank/DDBJ whole genome shotgun (WGS) entry which is preliminary data.</text>
</comment>
<dbReference type="EMBL" id="AWQQ01000160">
    <property type="protein sequence ID" value="PHJ36684.1"/>
    <property type="molecule type" value="Genomic_DNA"/>
</dbReference>
<feature type="domain" description="IstB-like ATP-binding" evidence="1">
    <location>
        <begin position="26"/>
        <end position="177"/>
    </location>
</feature>
<dbReference type="InterPro" id="IPR002611">
    <property type="entry name" value="IstB_ATP-bd"/>
</dbReference>
<dbReference type="PANTHER" id="PTHR30050">
    <property type="entry name" value="CHROMOSOMAL REPLICATION INITIATOR PROTEIN DNAA"/>
    <property type="match status" value="1"/>
</dbReference>
<evidence type="ECO:0000313" key="2">
    <source>
        <dbReference type="EMBL" id="PHJ36684.1"/>
    </source>
</evidence>
<reference evidence="2 3" key="1">
    <citation type="submission" date="2013-09" db="EMBL/GenBank/DDBJ databases">
        <title>Biodegradation of hydrocarbons in the deep terrestrial subsurface : characterization of a microbial consortium composed of two Desulfotomaculum species originating from a deep geological formation.</title>
        <authorList>
            <person name="Aullo T."/>
            <person name="Berlendis S."/>
            <person name="Lascourreges J.-F."/>
            <person name="Dessort D."/>
            <person name="Saint-Laurent S."/>
            <person name="Schraauwers B."/>
            <person name="Mas J."/>
            <person name="Magot M."/>
            <person name="Ranchou-Peyruse A."/>
        </authorList>
    </citation>
    <scope>NUCLEOTIDE SEQUENCE [LARGE SCALE GENOMIC DNA]</scope>
    <source>
        <strain evidence="2 3">Bs107</strain>
    </source>
</reference>
<dbReference type="AlphaFoldDB" id="A0A2C6MB00"/>
<gene>
    <name evidence="2" type="ORF">P378_20860</name>
</gene>
<dbReference type="PANTHER" id="PTHR30050:SF4">
    <property type="entry name" value="ATP-BINDING PROTEIN RV3427C IN INSERTION SEQUENCE-RELATED"/>
    <property type="match status" value="1"/>
</dbReference>
<dbReference type="OrthoDB" id="9776217at2"/>
<evidence type="ECO:0000313" key="3">
    <source>
        <dbReference type="Proteomes" id="UP000222564"/>
    </source>
</evidence>
<dbReference type="Gene3D" id="3.40.50.300">
    <property type="entry name" value="P-loop containing nucleotide triphosphate hydrolases"/>
    <property type="match status" value="1"/>
</dbReference>